<keyword evidence="3" id="KW-1185">Reference proteome</keyword>
<name>A0A9P6I936_9PEZI</name>
<evidence type="ECO:0000313" key="2">
    <source>
        <dbReference type="EMBL" id="KAF9879443.1"/>
    </source>
</evidence>
<reference evidence="2" key="1">
    <citation type="submission" date="2020-03" db="EMBL/GenBank/DDBJ databases">
        <authorList>
            <person name="He L."/>
        </authorList>
    </citation>
    <scope>NUCLEOTIDE SEQUENCE</scope>
    <source>
        <strain evidence="2">CkLH20</strain>
    </source>
</reference>
<gene>
    <name evidence="2" type="ORF">CkaCkLH20_02986</name>
</gene>
<dbReference type="AlphaFoldDB" id="A0A9P6I936"/>
<feature type="domain" description="2EXR" evidence="1">
    <location>
        <begin position="28"/>
        <end position="144"/>
    </location>
</feature>
<evidence type="ECO:0000259" key="1">
    <source>
        <dbReference type="Pfam" id="PF20150"/>
    </source>
</evidence>
<evidence type="ECO:0000313" key="3">
    <source>
        <dbReference type="Proteomes" id="UP000781932"/>
    </source>
</evidence>
<dbReference type="Pfam" id="PF20150">
    <property type="entry name" value="2EXR"/>
    <property type="match status" value="1"/>
</dbReference>
<reference evidence="2" key="2">
    <citation type="submission" date="2020-11" db="EMBL/GenBank/DDBJ databases">
        <title>Whole genome sequencing of Colletotrichum sp.</title>
        <authorList>
            <person name="Li H."/>
        </authorList>
    </citation>
    <scope>NUCLEOTIDE SEQUENCE</scope>
    <source>
        <strain evidence="2">CkLH20</strain>
    </source>
</reference>
<protein>
    <recommendedName>
        <fullName evidence="1">2EXR domain-containing protein</fullName>
    </recommendedName>
</protein>
<dbReference type="PANTHER" id="PTHR35910:SF6">
    <property type="entry name" value="2EXR DOMAIN-CONTAINING PROTEIN"/>
    <property type="match status" value="1"/>
</dbReference>
<organism evidence="2 3">
    <name type="scientific">Colletotrichum karsti</name>
    <dbReference type="NCBI Taxonomy" id="1095194"/>
    <lineage>
        <taxon>Eukaryota</taxon>
        <taxon>Fungi</taxon>
        <taxon>Dikarya</taxon>
        <taxon>Ascomycota</taxon>
        <taxon>Pezizomycotina</taxon>
        <taxon>Sordariomycetes</taxon>
        <taxon>Hypocreomycetidae</taxon>
        <taxon>Glomerellales</taxon>
        <taxon>Glomerellaceae</taxon>
        <taxon>Colletotrichum</taxon>
        <taxon>Colletotrichum boninense species complex</taxon>
    </lineage>
</organism>
<dbReference type="PANTHER" id="PTHR35910">
    <property type="entry name" value="2EXR DOMAIN-CONTAINING PROTEIN"/>
    <property type="match status" value="1"/>
</dbReference>
<dbReference type="OrthoDB" id="3469466at2759"/>
<proteinExistence type="predicted"/>
<dbReference type="EMBL" id="JAATWM020000007">
    <property type="protein sequence ID" value="KAF9879443.1"/>
    <property type="molecule type" value="Genomic_DNA"/>
</dbReference>
<dbReference type="InterPro" id="IPR045518">
    <property type="entry name" value="2EXR"/>
</dbReference>
<comment type="caution">
    <text evidence="2">The sequence shown here is derived from an EMBL/GenBank/DDBJ whole genome shotgun (WGS) entry which is preliminary data.</text>
</comment>
<dbReference type="GeneID" id="62158779"/>
<dbReference type="Proteomes" id="UP000781932">
    <property type="component" value="Unassembled WGS sequence"/>
</dbReference>
<sequence>MAGPADNNALPTRPHLQLFNPDPSKACFHFFPQLPAELRHLIWNHALRRRRLIHVSLEEVDGDGGDDDDRPRYAISNALGRPITGNHYRVVVKTRGPLLPEIVRVNRESRAATMAFYAVKLPCYLDSTDSQKTNISLNLAWDYIRILAGPPWKLSFIDFIHDLRAYDPEGVGVRHLVIDESDAFEDEEMFPGREDDPASFDAAEIDATSLDAFRATVSNLESIWFMRVRPGGRALNVVTHTRIQAFNYGFPVLPAFTFFDAPARDPRDVSRDLKKVWGGVYDPRLEVVFWRRLLRKLGVDPASLDASTDVRIMVGSDLGAVVRSRADASRRLHEEDFQWLKSRGQNLGWESGGRENRPAGCFQTKTKPRWKLPGFDGPEVLAAAPRPALGFWLFPVEAFGEMGSDETPDTWLKFKGVYDMSRQWPNLALAHVS</sequence>
<accession>A0A9P6I936</accession>
<dbReference type="RefSeq" id="XP_038748904.1">
    <property type="nucleotide sequence ID" value="XM_038885705.1"/>
</dbReference>